<keyword evidence="4" id="KW-0378">Hydrolase</keyword>
<dbReference type="GO" id="GO:0006508">
    <property type="term" value="P:proteolysis"/>
    <property type="evidence" value="ECO:0007669"/>
    <property type="project" value="UniProtKB-KW"/>
</dbReference>
<dbReference type="OrthoDB" id="2130629at2759"/>
<feature type="signal peptide" evidence="6">
    <location>
        <begin position="1"/>
        <end position="19"/>
    </location>
</feature>
<gene>
    <name evidence="7" type="ORF">KFE25_009130</name>
</gene>
<name>A0A8J6CFH3_DIALT</name>
<evidence type="ECO:0008006" key="9">
    <source>
        <dbReference type="Google" id="ProtNLM"/>
    </source>
</evidence>
<keyword evidence="3 6" id="KW-0732">Signal</keyword>
<dbReference type="InterPro" id="IPR042269">
    <property type="entry name" value="Ser_carbopepase_S28_SKS"/>
</dbReference>
<evidence type="ECO:0000256" key="1">
    <source>
        <dbReference type="ARBA" id="ARBA00011079"/>
    </source>
</evidence>
<keyword evidence="8" id="KW-1185">Reference proteome</keyword>
<dbReference type="AlphaFoldDB" id="A0A8J6CFH3"/>
<evidence type="ECO:0000256" key="4">
    <source>
        <dbReference type="ARBA" id="ARBA00022801"/>
    </source>
</evidence>
<dbReference type="Gene3D" id="1.20.120.980">
    <property type="entry name" value="Serine carboxypeptidase S28, SKS domain"/>
    <property type="match status" value="1"/>
</dbReference>
<dbReference type="InterPro" id="IPR029058">
    <property type="entry name" value="AB_hydrolase_fold"/>
</dbReference>
<reference evidence="7" key="1">
    <citation type="submission" date="2021-05" db="EMBL/GenBank/DDBJ databases">
        <title>The genome of the haptophyte Pavlova lutheri (Diacronema luteri, Pavlovales) - a model for lipid biosynthesis in eukaryotic algae.</title>
        <authorList>
            <person name="Hulatt C.J."/>
            <person name="Posewitz M.C."/>
        </authorList>
    </citation>
    <scope>NUCLEOTIDE SEQUENCE</scope>
    <source>
        <strain evidence="7">NIVA-4/92</strain>
    </source>
</reference>
<feature type="chain" id="PRO_5035274429" description="Lysosomal Pro-X carboxypeptidase" evidence="6">
    <location>
        <begin position="20"/>
        <end position="509"/>
    </location>
</feature>
<dbReference type="InterPro" id="IPR008758">
    <property type="entry name" value="Peptidase_S28"/>
</dbReference>
<dbReference type="EMBL" id="JAGTXO010000001">
    <property type="protein sequence ID" value="KAG8470709.1"/>
    <property type="molecule type" value="Genomic_DNA"/>
</dbReference>
<dbReference type="PANTHER" id="PTHR11010:SF38">
    <property type="entry name" value="LYSOSOMAL PRO-X CARBOXYPEPTIDASE"/>
    <property type="match status" value="1"/>
</dbReference>
<dbReference type="GO" id="GO:0070008">
    <property type="term" value="F:serine-type exopeptidase activity"/>
    <property type="evidence" value="ECO:0007669"/>
    <property type="project" value="InterPro"/>
</dbReference>
<evidence type="ECO:0000256" key="2">
    <source>
        <dbReference type="ARBA" id="ARBA00022670"/>
    </source>
</evidence>
<evidence type="ECO:0000256" key="6">
    <source>
        <dbReference type="SAM" id="SignalP"/>
    </source>
</evidence>
<dbReference type="OMA" id="ESENCYR"/>
<evidence type="ECO:0000256" key="3">
    <source>
        <dbReference type="ARBA" id="ARBA00022729"/>
    </source>
</evidence>
<dbReference type="GO" id="GO:0008239">
    <property type="term" value="F:dipeptidyl-peptidase activity"/>
    <property type="evidence" value="ECO:0007669"/>
    <property type="project" value="TreeGrafter"/>
</dbReference>
<evidence type="ECO:0000313" key="8">
    <source>
        <dbReference type="Proteomes" id="UP000751190"/>
    </source>
</evidence>
<keyword evidence="5" id="KW-0325">Glycoprotein</keyword>
<protein>
    <recommendedName>
        <fullName evidence="9">Lysosomal Pro-X carboxypeptidase</fullName>
    </recommendedName>
</protein>
<evidence type="ECO:0000313" key="7">
    <source>
        <dbReference type="EMBL" id="KAG8470709.1"/>
    </source>
</evidence>
<keyword evidence="2" id="KW-0645">Protease</keyword>
<dbReference type="Pfam" id="PF05577">
    <property type="entry name" value="Peptidase_S28"/>
    <property type="match status" value="1"/>
</dbReference>
<organism evidence="7 8">
    <name type="scientific">Diacronema lutheri</name>
    <name type="common">Unicellular marine alga</name>
    <name type="synonym">Monochrysis lutheri</name>
    <dbReference type="NCBI Taxonomy" id="2081491"/>
    <lineage>
        <taxon>Eukaryota</taxon>
        <taxon>Haptista</taxon>
        <taxon>Haptophyta</taxon>
        <taxon>Pavlovophyceae</taxon>
        <taxon>Pavlovales</taxon>
        <taxon>Pavlovaceae</taxon>
        <taxon>Diacronema</taxon>
    </lineage>
</organism>
<dbReference type="Gene3D" id="3.40.50.1820">
    <property type="entry name" value="alpha/beta hydrolase"/>
    <property type="match status" value="1"/>
</dbReference>
<dbReference type="PANTHER" id="PTHR11010">
    <property type="entry name" value="PROTEASE S28 PRO-X CARBOXYPEPTIDASE-RELATED"/>
    <property type="match status" value="1"/>
</dbReference>
<accession>A0A8J6CFH3</accession>
<comment type="similarity">
    <text evidence="1">Belongs to the peptidase S28 family.</text>
</comment>
<dbReference type="Proteomes" id="UP000751190">
    <property type="component" value="Unassembled WGS sequence"/>
</dbReference>
<comment type="caution">
    <text evidence="7">The sequence shown here is derived from an EMBL/GenBank/DDBJ whole genome shotgun (WGS) entry which is preliminary data.</text>
</comment>
<evidence type="ECO:0000256" key="5">
    <source>
        <dbReference type="ARBA" id="ARBA00023180"/>
    </source>
</evidence>
<dbReference type="SUPFAM" id="SSF53474">
    <property type="entry name" value="alpha/beta-Hydrolases"/>
    <property type="match status" value="2"/>
</dbReference>
<proteinExistence type="inferred from homology"/>
<sequence>MAVQIAIATLALLPHLGFGVTRFDAPPSVRDCKELWFEQLVDHFDASPPPGGSPTWMQRYFVCRADLLRPRGAPLLFYCGNEANVELYVNATGLMWENADALGAGLVFAEHRYFGKSLPFPRAQLDQRLNYLSSEQALADYATLLRHLRSDGGQLRPAVAFGGSYGGMLAAWLRMKYPAAIDGAIAASAPILSFLGLSPPYDAGSFAQAVTYDASAAGGGSDACVHSVRAAWKRLFALGASEDGRASLNALFRLCPSSRLRAQADAGVLAGWLQSSMDFMAMGSFPYASSYMLNGDGELPPFPLRHMCRRIAAAIDRTEGGGMPHGTALLAALREGVGVFYNYTGSPAAASGCYDLSVSGNNETSRDGLLWDYLFCADMLQPASRDGVSDMFFPQSFDLGAVVAGCRDRWHVEPRPDWPTTNYGGWRALEAASNVLFTNGELDPWAPGGVLRNVSRTVLSYLIPGAGHHVDLFFANPADPAPLRAVRAAQVDAVRAWIVESRRSTSTAA</sequence>